<name>A0AA88L1H9_ARTSF</name>
<proteinExistence type="predicted"/>
<comment type="caution">
    <text evidence="1">The sequence shown here is derived from an EMBL/GenBank/DDBJ whole genome shotgun (WGS) entry which is preliminary data.</text>
</comment>
<gene>
    <name evidence="1" type="ORF">QYM36_013583</name>
</gene>
<protein>
    <submittedName>
        <fullName evidence="1">Uncharacterized protein</fullName>
    </submittedName>
</protein>
<keyword evidence="2" id="KW-1185">Reference proteome</keyword>
<accession>A0AA88L1H9</accession>
<dbReference type="Proteomes" id="UP001187531">
    <property type="component" value="Unassembled WGS sequence"/>
</dbReference>
<organism evidence="1 2">
    <name type="scientific">Artemia franciscana</name>
    <name type="common">Brine shrimp</name>
    <name type="synonym">Artemia sanfranciscana</name>
    <dbReference type="NCBI Taxonomy" id="6661"/>
    <lineage>
        <taxon>Eukaryota</taxon>
        <taxon>Metazoa</taxon>
        <taxon>Ecdysozoa</taxon>
        <taxon>Arthropoda</taxon>
        <taxon>Crustacea</taxon>
        <taxon>Branchiopoda</taxon>
        <taxon>Anostraca</taxon>
        <taxon>Artemiidae</taxon>
        <taxon>Artemia</taxon>
    </lineage>
</organism>
<evidence type="ECO:0000313" key="1">
    <source>
        <dbReference type="EMBL" id="KAK2709949.1"/>
    </source>
</evidence>
<evidence type="ECO:0000313" key="2">
    <source>
        <dbReference type="Proteomes" id="UP001187531"/>
    </source>
</evidence>
<dbReference type="EMBL" id="JAVRJZ010000017">
    <property type="protein sequence ID" value="KAK2709950.1"/>
    <property type="molecule type" value="Genomic_DNA"/>
</dbReference>
<reference evidence="1" key="1">
    <citation type="submission" date="2023-07" db="EMBL/GenBank/DDBJ databases">
        <title>Chromosome-level genome assembly of Artemia franciscana.</title>
        <authorList>
            <person name="Jo E."/>
        </authorList>
    </citation>
    <scope>NUCLEOTIDE SEQUENCE</scope>
    <source>
        <tissue evidence="1">Whole body</tissue>
    </source>
</reference>
<dbReference type="AlphaFoldDB" id="A0AA88L1H9"/>
<sequence length="111" mass="12856">MYQSTEKTPLASFKKFAGYDVIELHTFAKGQDGKLQKLKMRFLRLFKRDPGPYQRLDEDPYDKEHGISWSKKVRKAMGRYASYLGEGVTNMTMVYRSGANTTYYCSATPVY</sequence>
<dbReference type="EMBL" id="JAVRJZ010000017">
    <property type="protein sequence ID" value="KAK2709949.1"/>
    <property type="molecule type" value="Genomic_DNA"/>
</dbReference>